<evidence type="ECO:0000259" key="3">
    <source>
        <dbReference type="Pfam" id="PF05532"/>
    </source>
</evidence>
<dbReference type="KEGG" id="ctes:O987_18400"/>
<dbReference type="SUPFAM" id="SSF69047">
    <property type="entry name" value="Hypothetical protein YjbJ"/>
    <property type="match status" value="1"/>
</dbReference>
<evidence type="ECO:0000256" key="2">
    <source>
        <dbReference type="SAM" id="MobiDB-lite"/>
    </source>
</evidence>
<dbReference type="InterPro" id="IPR008462">
    <property type="entry name" value="CsbD"/>
</dbReference>
<feature type="region of interest" description="Disordered" evidence="2">
    <location>
        <begin position="34"/>
        <end position="60"/>
    </location>
</feature>
<feature type="compositionally biased region" description="Basic and acidic residues" evidence="2">
    <location>
        <begin position="46"/>
        <end position="60"/>
    </location>
</feature>
<dbReference type="EMBL" id="CP006704">
    <property type="protein sequence ID" value="AIJ47788.1"/>
    <property type="molecule type" value="Genomic_DNA"/>
</dbReference>
<protein>
    <submittedName>
        <fullName evidence="4">General stress protein CsbD</fullName>
    </submittedName>
</protein>
<dbReference type="RefSeq" id="WP_003053637.1">
    <property type="nucleotide sequence ID" value="NZ_CP006704.1"/>
</dbReference>
<gene>
    <name evidence="4" type="ORF">O987_18400</name>
</gene>
<dbReference type="Gene3D" id="1.10.1470.10">
    <property type="entry name" value="YjbJ"/>
    <property type="match status" value="1"/>
</dbReference>
<accession>A0A076PPW7</accession>
<sequence>MNTDQVKGTLKDAAGKVQQKFGELVDSPEQEAKGIAKQVQGTAQKKAGDLKEAIHDAAKK</sequence>
<evidence type="ECO:0000313" key="4">
    <source>
        <dbReference type="EMBL" id="AIJ47788.1"/>
    </source>
</evidence>
<dbReference type="Pfam" id="PF05532">
    <property type="entry name" value="CsbD"/>
    <property type="match status" value="1"/>
</dbReference>
<dbReference type="Proteomes" id="UP000028782">
    <property type="component" value="Chromosome"/>
</dbReference>
<dbReference type="HOGENOM" id="CLU_135567_3_3_4"/>
<proteinExistence type="inferred from homology"/>
<dbReference type="InterPro" id="IPR036629">
    <property type="entry name" value="YjbJ_sf"/>
</dbReference>
<feature type="domain" description="CsbD-like" evidence="3">
    <location>
        <begin position="4"/>
        <end position="56"/>
    </location>
</feature>
<reference evidence="4 5" key="1">
    <citation type="journal article" date="2014" name="Genome Announc.">
        <title>Complete Genome Sequence of Polychlorinated Biphenyl Degrader Comamonas testosteroni TK102 (NBRC 109938).</title>
        <authorList>
            <person name="Fukuda K."/>
            <person name="Hosoyama A."/>
            <person name="Tsuchikane K."/>
            <person name="Ohji S."/>
            <person name="Yamazoe A."/>
            <person name="Fujita N."/>
            <person name="Shintani M."/>
            <person name="Kimbara K."/>
        </authorList>
    </citation>
    <scope>NUCLEOTIDE SEQUENCE [LARGE SCALE GENOMIC DNA]</scope>
    <source>
        <strain evidence="4">TK102</strain>
    </source>
</reference>
<evidence type="ECO:0000256" key="1">
    <source>
        <dbReference type="ARBA" id="ARBA00009129"/>
    </source>
</evidence>
<organism evidence="4 5">
    <name type="scientific">Comamonas testosteroni TK102</name>
    <dbReference type="NCBI Taxonomy" id="1392005"/>
    <lineage>
        <taxon>Bacteria</taxon>
        <taxon>Pseudomonadati</taxon>
        <taxon>Pseudomonadota</taxon>
        <taxon>Betaproteobacteria</taxon>
        <taxon>Burkholderiales</taxon>
        <taxon>Comamonadaceae</taxon>
        <taxon>Comamonas</taxon>
    </lineage>
</organism>
<name>A0A076PPW7_COMTE</name>
<evidence type="ECO:0000313" key="5">
    <source>
        <dbReference type="Proteomes" id="UP000028782"/>
    </source>
</evidence>
<dbReference type="AlphaFoldDB" id="A0A076PPW7"/>
<comment type="similarity">
    <text evidence="1">Belongs to the UPF0337 (CsbD) family.</text>
</comment>